<feature type="region of interest" description="Disordered" evidence="1">
    <location>
        <begin position="181"/>
        <end position="232"/>
    </location>
</feature>
<sequence>MTQHFTLTSELAHRAMALAKKTTGTEHQTLASTEPSSAPATLRRFRSDKFRPCKEELDAWRRYYSACAWYQNNPLHDSPFSLALPSACDEQDAVCNALASNKLILYFEACQAAEMDTKEGRQALEPRQFTERLRRAYQAKDGAAVLVLASNFRARQDELDELEQALRSAWCLPIGAEQDTAEPQALASGEQTPPSSGNQVSKEQRASSARTSQTPGAGAGQTPPSRTKEVKNRARAVVLADVHAGRAIMPSGDVVTFTPLCSLAELARTIKAAGLCDQISLSGALPPDYKAWLTDASMWDEHTTAKRGMYFDLEQEEYHVARYQHRVSREELDVRSLHAWYGDAVYTVEEAHQALALLNQYIRAAFTQDDKAYATPALTFQQLWTRENRIKGRQFPPLPEKVREKIRASSGQGRVEMCTLPGVTKAPVHYYDGIFMYSALSWGMATDIAAEDEKDEYAGKVPARYRIRYTVPATWQHVGVFMTPRDAVTGRQADSHEWAYPGQQEAGRTFETWADGAEIDALIQSRYYQAPAEDTKEAKAAAYTSAWRKTADAWRIKILERIVFKVDSKNKPLDDITRKLADMRDKVEADARLADESRQNVYKLVRAALRNILLHGIGSFNRHNRDVTYILRTDEPAPDGYTGRRALDETHEIYTVPQPVEKYTQQFEHPEWPALIWARCRARMTAWALSLPREEIILFRTDALAVTKDQPQWNGNTRRGTLRPKWRIAKTVKAPHSFEEFDALTSKYVKEA</sequence>
<proteinExistence type="predicted"/>
<dbReference type="Proteomes" id="UP000004508">
    <property type="component" value="Unassembled WGS sequence"/>
</dbReference>
<name>D6U8Y9_KTERA</name>
<evidence type="ECO:0000313" key="2">
    <source>
        <dbReference type="EMBL" id="EFH79544.1"/>
    </source>
</evidence>
<reference evidence="2 3" key="1">
    <citation type="journal article" date="2011" name="Stand. Genomic Sci.">
        <title>Non-contiguous finished genome sequence and contextual data of the filamentous soil bacterium Ktedonobacter racemifer type strain (SOSP1-21).</title>
        <authorList>
            <person name="Chang Y.J."/>
            <person name="Land M."/>
            <person name="Hauser L."/>
            <person name="Chertkov O."/>
            <person name="Del Rio T.G."/>
            <person name="Nolan M."/>
            <person name="Copeland A."/>
            <person name="Tice H."/>
            <person name="Cheng J.F."/>
            <person name="Lucas S."/>
            <person name="Han C."/>
            <person name="Goodwin L."/>
            <person name="Pitluck S."/>
            <person name="Ivanova N."/>
            <person name="Ovchinikova G."/>
            <person name="Pati A."/>
            <person name="Chen A."/>
            <person name="Palaniappan K."/>
            <person name="Mavromatis K."/>
            <person name="Liolios K."/>
            <person name="Brettin T."/>
            <person name="Fiebig A."/>
            <person name="Rohde M."/>
            <person name="Abt B."/>
            <person name="Goker M."/>
            <person name="Detter J.C."/>
            <person name="Woyke T."/>
            <person name="Bristow J."/>
            <person name="Eisen J.A."/>
            <person name="Markowitz V."/>
            <person name="Hugenholtz P."/>
            <person name="Kyrpides N.C."/>
            <person name="Klenk H.P."/>
            <person name="Lapidus A."/>
        </authorList>
    </citation>
    <scope>NUCLEOTIDE SEQUENCE [LARGE SCALE GENOMIC DNA]</scope>
    <source>
        <strain evidence="3">DSM 44963</strain>
    </source>
</reference>
<feature type="region of interest" description="Disordered" evidence="1">
    <location>
        <begin position="22"/>
        <end position="41"/>
    </location>
</feature>
<gene>
    <name evidence="2" type="ORF">Krac_0054</name>
</gene>
<dbReference type="STRING" id="485913.Krac_0054"/>
<protein>
    <submittedName>
        <fullName evidence="2">Uncharacterized protein</fullName>
    </submittedName>
</protein>
<dbReference type="RefSeq" id="WP_007923715.1">
    <property type="nucleotide sequence ID" value="NZ_ADVG01000008.1"/>
</dbReference>
<dbReference type="eggNOG" id="ENOG502Z9UW">
    <property type="taxonomic scope" value="Bacteria"/>
</dbReference>
<comment type="caution">
    <text evidence="2">The sequence shown here is derived from an EMBL/GenBank/DDBJ whole genome shotgun (WGS) entry which is preliminary data.</text>
</comment>
<evidence type="ECO:0000313" key="3">
    <source>
        <dbReference type="Proteomes" id="UP000004508"/>
    </source>
</evidence>
<dbReference type="OrthoDB" id="4919249at2"/>
<feature type="compositionally biased region" description="Polar residues" evidence="1">
    <location>
        <begin position="189"/>
        <end position="215"/>
    </location>
</feature>
<dbReference type="AlphaFoldDB" id="D6U8Y9"/>
<dbReference type="EMBL" id="ADVG01000008">
    <property type="protein sequence ID" value="EFH79544.1"/>
    <property type="molecule type" value="Genomic_DNA"/>
</dbReference>
<dbReference type="InParanoid" id="D6U8Y9"/>
<keyword evidence="3" id="KW-1185">Reference proteome</keyword>
<accession>D6U8Y9</accession>
<organism evidence="2 3">
    <name type="scientific">Ktedonobacter racemifer DSM 44963</name>
    <dbReference type="NCBI Taxonomy" id="485913"/>
    <lineage>
        <taxon>Bacteria</taxon>
        <taxon>Bacillati</taxon>
        <taxon>Chloroflexota</taxon>
        <taxon>Ktedonobacteria</taxon>
        <taxon>Ktedonobacterales</taxon>
        <taxon>Ktedonobacteraceae</taxon>
        <taxon>Ktedonobacter</taxon>
    </lineage>
</organism>
<feature type="compositionally biased region" description="Polar residues" evidence="1">
    <location>
        <begin position="25"/>
        <end position="39"/>
    </location>
</feature>
<evidence type="ECO:0000256" key="1">
    <source>
        <dbReference type="SAM" id="MobiDB-lite"/>
    </source>
</evidence>